<name>A0A0A9BXW4_ARUDO</name>
<proteinExistence type="predicted"/>
<feature type="region of interest" description="Disordered" evidence="1">
    <location>
        <begin position="56"/>
        <end position="76"/>
    </location>
</feature>
<organism evidence="2">
    <name type="scientific">Arundo donax</name>
    <name type="common">Giant reed</name>
    <name type="synonym">Donax arundinaceus</name>
    <dbReference type="NCBI Taxonomy" id="35708"/>
    <lineage>
        <taxon>Eukaryota</taxon>
        <taxon>Viridiplantae</taxon>
        <taxon>Streptophyta</taxon>
        <taxon>Embryophyta</taxon>
        <taxon>Tracheophyta</taxon>
        <taxon>Spermatophyta</taxon>
        <taxon>Magnoliopsida</taxon>
        <taxon>Liliopsida</taxon>
        <taxon>Poales</taxon>
        <taxon>Poaceae</taxon>
        <taxon>PACMAD clade</taxon>
        <taxon>Arundinoideae</taxon>
        <taxon>Arundineae</taxon>
        <taxon>Arundo</taxon>
    </lineage>
</organism>
<protein>
    <submittedName>
        <fullName evidence="2">Uncharacterized protein</fullName>
    </submittedName>
</protein>
<dbReference type="EMBL" id="GBRH01229789">
    <property type="protein sequence ID" value="JAD68106.1"/>
    <property type="molecule type" value="Transcribed_RNA"/>
</dbReference>
<accession>A0A0A9BXW4</accession>
<evidence type="ECO:0000313" key="2">
    <source>
        <dbReference type="EMBL" id="JAD68106.1"/>
    </source>
</evidence>
<sequence>MTQVYSSESACSATSSRVARTAEPAFPPAATALGNASSRNGLMESRKELLHPKRRELASSAVRASTRPRPTLGGLDRRLLKSSGDVGLQTESGSTALLEPLLLSLTKRPGTLKNPVLLLWPLDSTMAWPSPSSHCVAFLPSTQDESEMSLKLCWRQVPAWFLGAGGTVALYWAGGG</sequence>
<reference evidence="2" key="1">
    <citation type="submission" date="2014-09" db="EMBL/GenBank/DDBJ databases">
        <authorList>
            <person name="Magalhaes I.L.F."/>
            <person name="Oliveira U."/>
            <person name="Santos F.R."/>
            <person name="Vidigal T.H.D.A."/>
            <person name="Brescovit A.D."/>
            <person name="Santos A.J."/>
        </authorList>
    </citation>
    <scope>NUCLEOTIDE SEQUENCE</scope>
    <source>
        <tissue evidence="2">Shoot tissue taken approximately 20 cm above the soil surface</tissue>
    </source>
</reference>
<dbReference type="AlphaFoldDB" id="A0A0A9BXW4"/>
<reference evidence="2" key="2">
    <citation type="journal article" date="2015" name="Data Brief">
        <title>Shoot transcriptome of the giant reed, Arundo donax.</title>
        <authorList>
            <person name="Barrero R.A."/>
            <person name="Guerrero F.D."/>
            <person name="Moolhuijzen P."/>
            <person name="Goolsby J.A."/>
            <person name="Tidwell J."/>
            <person name="Bellgard S.E."/>
            <person name="Bellgard M.I."/>
        </authorList>
    </citation>
    <scope>NUCLEOTIDE SEQUENCE</scope>
    <source>
        <tissue evidence="2">Shoot tissue taken approximately 20 cm above the soil surface</tissue>
    </source>
</reference>
<evidence type="ECO:0000256" key="1">
    <source>
        <dbReference type="SAM" id="MobiDB-lite"/>
    </source>
</evidence>